<sequence length="468" mass="52025">MPEKFSVEKRKEHVLAWAEASLAEEKSKTAYARENNISPTSLHSWINDANGASFTIEEKELVNRARRVADLQTYSPAERKQHVAEWVKECLKKATPINAYAEMNGFSNTTLKNWINGKGVTFTPAEQELINQAKRAISKQTYSAEERIEHAVSWAKEGTARGTTTTDYATRNNIAPGTLRSWVYENSGVIFTPAEQELINQAKQATERTLPVEARIKHALGWAAESIANETTMAEYAAENGILTATLRSWVNGSGNVTFTPEQQATINQAKRAASQRTYSAEERIEHAISWAQEGIARGTTMTEYAARNDLAFHTLNNWIHGRSVTFTPEQQATIDQAKKLQARPAYSAEERMKHVSGWSSENSTHGTSVIEYAAKNGLAADTLQRWVHDRQNQATPEEKAQLEKERHATDVANANSMVARAAGSRMRKYTWMTSAGAGASSSAAEPPAKTWHSDRNTAERRSQSPRS</sequence>
<gene>
    <name evidence="2" type="ORF">GA0070617_5934</name>
</gene>
<evidence type="ECO:0000256" key="1">
    <source>
        <dbReference type="SAM" id="MobiDB-lite"/>
    </source>
</evidence>
<organism evidence="2 3">
    <name type="scientific">Micromonospora yangpuensis</name>
    <dbReference type="NCBI Taxonomy" id="683228"/>
    <lineage>
        <taxon>Bacteria</taxon>
        <taxon>Bacillati</taxon>
        <taxon>Actinomycetota</taxon>
        <taxon>Actinomycetes</taxon>
        <taxon>Micromonosporales</taxon>
        <taxon>Micromonosporaceae</taxon>
        <taxon>Micromonospora</taxon>
    </lineage>
</organism>
<protein>
    <submittedName>
        <fullName evidence="2">Uncharacterized protein</fullName>
    </submittedName>
</protein>
<dbReference type="AlphaFoldDB" id="A0A1C6VI65"/>
<proteinExistence type="predicted"/>
<dbReference type="RefSeq" id="WP_139135813.1">
    <property type="nucleotide sequence ID" value="NZ_BMMJ01000003.1"/>
</dbReference>
<feature type="compositionally biased region" description="Basic and acidic residues" evidence="1">
    <location>
        <begin position="452"/>
        <end position="468"/>
    </location>
</feature>
<feature type="compositionally biased region" description="Low complexity" evidence="1">
    <location>
        <begin position="436"/>
        <end position="445"/>
    </location>
</feature>
<name>A0A1C6VI65_9ACTN</name>
<evidence type="ECO:0000313" key="3">
    <source>
        <dbReference type="Proteomes" id="UP000198937"/>
    </source>
</evidence>
<keyword evidence="3" id="KW-1185">Reference proteome</keyword>
<dbReference type="STRING" id="683228.GA0070617_5934"/>
<dbReference type="OrthoDB" id="3408382at2"/>
<dbReference type="Proteomes" id="UP000198937">
    <property type="component" value="Unassembled WGS sequence"/>
</dbReference>
<reference evidence="2 3" key="1">
    <citation type="submission" date="2016-06" db="EMBL/GenBank/DDBJ databases">
        <authorList>
            <person name="Kjaerup R.B."/>
            <person name="Dalgaard T.S."/>
            <person name="Juul-Madsen H.R."/>
        </authorList>
    </citation>
    <scope>NUCLEOTIDE SEQUENCE [LARGE SCALE GENOMIC DNA]</scope>
    <source>
        <strain evidence="2 3">DSM 45577</strain>
    </source>
</reference>
<evidence type="ECO:0000313" key="2">
    <source>
        <dbReference type="EMBL" id="SCL66019.1"/>
    </source>
</evidence>
<dbReference type="EMBL" id="FMIA01000002">
    <property type="protein sequence ID" value="SCL66019.1"/>
    <property type="molecule type" value="Genomic_DNA"/>
</dbReference>
<feature type="region of interest" description="Disordered" evidence="1">
    <location>
        <begin position="436"/>
        <end position="468"/>
    </location>
</feature>
<accession>A0A1C6VI65</accession>